<accession>A0A3S4RHN3</accession>
<proteinExistence type="predicted"/>
<dbReference type="Gene3D" id="3.90.1200.10">
    <property type="match status" value="1"/>
</dbReference>
<dbReference type="PANTHER" id="PTHR22603">
    <property type="entry name" value="CHOLINE/ETHANOALAMINE KINASE"/>
    <property type="match status" value="1"/>
</dbReference>
<dbReference type="GO" id="GO:0004305">
    <property type="term" value="F:ethanolamine kinase activity"/>
    <property type="evidence" value="ECO:0007669"/>
    <property type="project" value="TreeGrafter"/>
</dbReference>
<dbReference type="InterPro" id="IPR011009">
    <property type="entry name" value="Kinase-like_dom_sf"/>
</dbReference>
<dbReference type="EMBL" id="LR134327">
    <property type="protein sequence ID" value="VEF42718.1"/>
    <property type="molecule type" value="Genomic_DNA"/>
</dbReference>
<organism evidence="1 2">
    <name type="scientific">Aggregatibacter aphrophilus ATCC 33389</name>
    <dbReference type="NCBI Taxonomy" id="985008"/>
    <lineage>
        <taxon>Bacteria</taxon>
        <taxon>Pseudomonadati</taxon>
        <taxon>Pseudomonadota</taxon>
        <taxon>Gammaproteobacteria</taxon>
        <taxon>Pasteurellales</taxon>
        <taxon>Pasteurellaceae</taxon>
        <taxon>Aggregatibacter</taxon>
    </lineage>
</organism>
<name>A0A3S4RHN3_AGGAP</name>
<dbReference type="RefSeq" id="WP_005701787.1">
    <property type="nucleotide sequence ID" value="NZ_AEWB02000018.1"/>
</dbReference>
<dbReference type="GO" id="GO:0005737">
    <property type="term" value="C:cytoplasm"/>
    <property type="evidence" value="ECO:0007669"/>
    <property type="project" value="TreeGrafter"/>
</dbReference>
<dbReference type="GO" id="GO:0016779">
    <property type="term" value="F:nucleotidyltransferase activity"/>
    <property type="evidence" value="ECO:0007669"/>
    <property type="project" value="UniProtKB-KW"/>
</dbReference>
<dbReference type="Gene3D" id="3.30.200.20">
    <property type="entry name" value="Phosphorylase Kinase, domain 1"/>
    <property type="match status" value="1"/>
</dbReference>
<protein>
    <submittedName>
        <fullName evidence="1">CTP:phosphocholine cytidylyltransferase involved in choline phosphorylation for cell surface LPS epitopes</fullName>
    </submittedName>
</protein>
<evidence type="ECO:0000313" key="2">
    <source>
        <dbReference type="Proteomes" id="UP000272690"/>
    </source>
</evidence>
<dbReference type="AlphaFoldDB" id="A0A3S4RHN3"/>
<dbReference type="Pfam" id="PF01633">
    <property type="entry name" value="Choline_kinase"/>
    <property type="match status" value="1"/>
</dbReference>
<reference evidence="1 2" key="1">
    <citation type="submission" date="2018-12" db="EMBL/GenBank/DDBJ databases">
        <authorList>
            <consortium name="Pathogen Informatics"/>
        </authorList>
    </citation>
    <scope>NUCLEOTIDE SEQUENCE [LARGE SCALE GENOMIC DNA]</scope>
    <source>
        <strain evidence="1 2">NCTC5906</strain>
    </source>
</reference>
<sequence>MNTKKKFIKEYNLLLESLKIKENEVIEFSLIGGMTNTNFFLNTRKGKFVARISGKATELFINRDNEIYNSTITARKFISPDIIYFDNKSGIKISKYINNAETLSPKTTRRNFYLIADKVAELHTSDIKFKNTFIVKSEFLKYLNLINQNNYKLDESFLQIKDSFLAFLDEVEYLNTKLCPCHNDLVPENFVLNKQSNQLYIIDWEYSGMNDPAWDIASIFYEANFNCKDEIDFLNYYLSRISHPPENKNFLQRILMYKISQCLLWYLWTIIKENNGESFPNYAKNRLKNAKHLIKEYKVKYIYEK</sequence>
<dbReference type="OrthoDB" id="179763at2"/>
<keyword evidence="1" id="KW-0548">Nucleotidyltransferase</keyword>
<gene>
    <name evidence="1" type="ORF">NCTC5906_01102</name>
</gene>
<dbReference type="GeneID" id="49635515"/>
<dbReference type="SUPFAM" id="SSF56112">
    <property type="entry name" value="Protein kinase-like (PK-like)"/>
    <property type="match status" value="1"/>
</dbReference>
<dbReference type="CDD" id="cd05151">
    <property type="entry name" value="ChoK-like"/>
    <property type="match status" value="1"/>
</dbReference>
<keyword evidence="1" id="KW-0808">Transferase</keyword>
<dbReference type="Proteomes" id="UP000272690">
    <property type="component" value="Chromosome"/>
</dbReference>
<dbReference type="GO" id="GO:0006646">
    <property type="term" value="P:phosphatidylethanolamine biosynthetic process"/>
    <property type="evidence" value="ECO:0007669"/>
    <property type="project" value="TreeGrafter"/>
</dbReference>
<evidence type="ECO:0000313" key="1">
    <source>
        <dbReference type="EMBL" id="VEF42718.1"/>
    </source>
</evidence>
<dbReference type="PANTHER" id="PTHR22603:SF66">
    <property type="entry name" value="ETHANOLAMINE KINASE"/>
    <property type="match status" value="1"/>
</dbReference>